<dbReference type="InterPro" id="IPR007168">
    <property type="entry name" value="Phageshock_PspC_N"/>
</dbReference>
<feature type="region of interest" description="Disordered" evidence="6">
    <location>
        <begin position="82"/>
        <end position="114"/>
    </location>
</feature>
<feature type="transmembrane region" description="Helical" evidence="7">
    <location>
        <begin position="257"/>
        <end position="285"/>
    </location>
</feature>
<dbReference type="PANTHER" id="PTHR33885">
    <property type="entry name" value="PHAGE SHOCK PROTEIN C"/>
    <property type="match status" value="1"/>
</dbReference>
<feature type="domain" description="PspC-related transmembrane region" evidence="9">
    <location>
        <begin position="221"/>
        <end position="361"/>
    </location>
</feature>
<evidence type="ECO:0000256" key="6">
    <source>
        <dbReference type="SAM" id="MobiDB-lite"/>
    </source>
</evidence>
<protein>
    <submittedName>
        <fullName evidence="10">Phage shock protein C, PspC</fullName>
    </submittedName>
</protein>
<feature type="transmembrane region" description="Helical" evidence="7">
    <location>
        <begin position="152"/>
        <end position="174"/>
    </location>
</feature>
<keyword evidence="4 7" id="KW-1133">Transmembrane helix</keyword>
<reference evidence="10" key="1">
    <citation type="journal article" date="2012" name="PLoS ONE">
        <title>Gene sets for utilization of primary and secondary nutrition supplies in the distal gut of endangered iberian lynx.</title>
        <authorList>
            <person name="Alcaide M."/>
            <person name="Messina E."/>
            <person name="Richter M."/>
            <person name="Bargiela R."/>
            <person name="Peplies J."/>
            <person name="Huws S.A."/>
            <person name="Newbold C.J."/>
            <person name="Golyshin P.N."/>
            <person name="Simon M.A."/>
            <person name="Lopez G."/>
            <person name="Yakimov M.M."/>
            <person name="Ferrer M."/>
        </authorList>
    </citation>
    <scope>NUCLEOTIDE SEQUENCE</scope>
</reference>
<dbReference type="InterPro" id="IPR052027">
    <property type="entry name" value="PspC"/>
</dbReference>
<comment type="caution">
    <text evidence="10">The sequence shown here is derived from an EMBL/GenBank/DDBJ whole genome shotgun (WGS) entry which is preliminary data.</text>
</comment>
<evidence type="ECO:0000313" key="10">
    <source>
        <dbReference type="EMBL" id="EJX09757.1"/>
    </source>
</evidence>
<comment type="subcellular location">
    <subcellularLocation>
        <location evidence="1">Cell membrane</location>
        <topology evidence="1">Single-pass membrane protein</topology>
    </subcellularLocation>
</comment>
<dbReference type="InterPro" id="IPR054321">
    <property type="entry name" value="PspC-rel_TM"/>
</dbReference>
<feature type="transmembrane region" description="Helical" evidence="7">
    <location>
        <begin position="129"/>
        <end position="146"/>
    </location>
</feature>
<dbReference type="PANTHER" id="PTHR33885:SF3">
    <property type="entry name" value="PHAGE SHOCK PROTEIN C"/>
    <property type="match status" value="1"/>
</dbReference>
<feature type="transmembrane region" description="Helical" evidence="7">
    <location>
        <begin position="297"/>
        <end position="322"/>
    </location>
</feature>
<proteinExistence type="predicted"/>
<evidence type="ECO:0000256" key="7">
    <source>
        <dbReference type="SAM" id="Phobius"/>
    </source>
</evidence>
<evidence type="ECO:0000256" key="4">
    <source>
        <dbReference type="ARBA" id="ARBA00022989"/>
    </source>
</evidence>
<evidence type="ECO:0000256" key="5">
    <source>
        <dbReference type="ARBA" id="ARBA00023136"/>
    </source>
</evidence>
<accession>J9GNP9</accession>
<organism evidence="10">
    <name type="scientific">gut metagenome</name>
    <dbReference type="NCBI Taxonomy" id="749906"/>
    <lineage>
        <taxon>unclassified sequences</taxon>
        <taxon>metagenomes</taxon>
        <taxon>organismal metagenomes</taxon>
    </lineage>
</organism>
<feature type="transmembrane region" description="Helical" evidence="7">
    <location>
        <begin position="334"/>
        <end position="357"/>
    </location>
</feature>
<keyword evidence="3 7" id="KW-0812">Transmembrane</keyword>
<dbReference type="Pfam" id="PF22571">
    <property type="entry name" value="LiaI-LiaF-TM_PspC"/>
    <property type="match status" value="1"/>
</dbReference>
<gene>
    <name evidence="10" type="ORF">EVA_02146</name>
</gene>
<sequence>MKKTLTVNLGGTVFNIDEDAYRLLDNYLCNLKLHFKKLEGADEIVDDIERRISELFAEKLTDGLQVITIADVEEVIARMGKPEEMEEDGMENEASYSAKENAAPHVEASENQEHRKIPRRFYRNPDDKMLGGVAGGIAAYFGWDVTVVRLTFIILLLCGAQFMLPVYLICWIVVPEAKTAAERLSMRGEEVTVENIGKTVTDGFDKAEKGGRERSEVRNSSVRSSLGEIGSMIVTVIGWILKIGLVMLAVFCSPLLFVAAIVLLILLFVAVVVLFAGAEAFFSLFPMAYFTLPDAPMTAIVMYIALTLLLGIPLLGIVYSIFRPLFKWQSMPFGLKFTLVLLWLISTVTFFITFTMYGAEFPELLIRTHYV</sequence>
<evidence type="ECO:0000259" key="8">
    <source>
        <dbReference type="Pfam" id="PF04024"/>
    </source>
</evidence>
<feature type="transmembrane region" description="Helical" evidence="7">
    <location>
        <begin position="229"/>
        <end position="251"/>
    </location>
</feature>
<name>J9GNP9_9ZZZZ</name>
<evidence type="ECO:0000256" key="2">
    <source>
        <dbReference type="ARBA" id="ARBA00022475"/>
    </source>
</evidence>
<feature type="domain" description="Phage shock protein PspC N-terminal" evidence="8">
    <location>
        <begin position="119"/>
        <end position="177"/>
    </location>
</feature>
<evidence type="ECO:0000259" key="9">
    <source>
        <dbReference type="Pfam" id="PF22571"/>
    </source>
</evidence>
<dbReference type="Pfam" id="PF04024">
    <property type="entry name" value="PspC"/>
    <property type="match status" value="1"/>
</dbReference>
<keyword evidence="2" id="KW-1003">Cell membrane</keyword>
<dbReference type="GO" id="GO:0005886">
    <property type="term" value="C:plasma membrane"/>
    <property type="evidence" value="ECO:0007669"/>
    <property type="project" value="UniProtKB-SubCell"/>
</dbReference>
<keyword evidence="5 7" id="KW-0472">Membrane</keyword>
<dbReference type="AlphaFoldDB" id="J9GNP9"/>
<evidence type="ECO:0000256" key="1">
    <source>
        <dbReference type="ARBA" id="ARBA00004162"/>
    </source>
</evidence>
<evidence type="ECO:0000256" key="3">
    <source>
        <dbReference type="ARBA" id="ARBA00022692"/>
    </source>
</evidence>
<dbReference type="EMBL" id="AMCI01000329">
    <property type="protein sequence ID" value="EJX09757.1"/>
    <property type="molecule type" value="Genomic_DNA"/>
</dbReference>